<evidence type="ECO:0000256" key="1">
    <source>
        <dbReference type="SAM" id="MobiDB-lite"/>
    </source>
</evidence>
<organism evidence="2 3">
    <name type="scientific">Aldrovandia affinis</name>
    <dbReference type="NCBI Taxonomy" id="143900"/>
    <lineage>
        <taxon>Eukaryota</taxon>
        <taxon>Metazoa</taxon>
        <taxon>Chordata</taxon>
        <taxon>Craniata</taxon>
        <taxon>Vertebrata</taxon>
        <taxon>Euteleostomi</taxon>
        <taxon>Actinopterygii</taxon>
        <taxon>Neopterygii</taxon>
        <taxon>Teleostei</taxon>
        <taxon>Notacanthiformes</taxon>
        <taxon>Halosauridae</taxon>
        <taxon>Aldrovandia</taxon>
    </lineage>
</organism>
<feature type="region of interest" description="Disordered" evidence="1">
    <location>
        <begin position="1"/>
        <end position="26"/>
    </location>
</feature>
<proteinExistence type="predicted"/>
<dbReference type="EMBL" id="JAINUG010000014">
    <property type="protein sequence ID" value="KAJ8414107.1"/>
    <property type="molecule type" value="Genomic_DNA"/>
</dbReference>
<reference evidence="2" key="1">
    <citation type="journal article" date="2023" name="Science">
        <title>Genome structures resolve the early diversification of teleost fishes.</title>
        <authorList>
            <person name="Parey E."/>
            <person name="Louis A."/>
            <person name="Montfort J."/>
            <person name="Bouchez O."/>
            <person name="Roques C."/>
            <person name="Iampietro C."/>
            <person name="Lluch J."/>
            <person name="Castinel A."/>
            <person name="Donnadieu C."/>
            <person name="Desvignes T."/>
            <person name="Floi Bucao C."/>
            <person name="Jouanno E."/>
            <person name="Wen M."/>
            <person name="Mejri S."/>
            <person name="Dirks R."/>
            <person name="Jansen H."/>
            <person name="Henkel C."/>
            <person name="Chen W.J."/>
            <person name="Zahm M."/>
            <person name="Cabau C."/>
            <person name="Klopp C."/>
            <person name="Thompson A.W."/>
            <person name="Robinson-Rechavi M."/>
            <person name="Braasch I."/>
            <person name="Lecointre G."/>
            <person name="Bobe J."/>
            <person name="Postlethwait J.H."/>
            <person name="Berthelot C."/>
            <person name="Roest Crollius H."/>
            <person name="Guiguen Y."/>
        </authorList>
    </citation>
    <scope>NUCLEOTIDE SEQUENCE</scope>
    <source>
        <strain evidence="2">NC1722</strain>
    </source>
</reference>
<dbReference type="Proteomes" id="UP001221898">
    <property type="component" value="Unassembled WGS sequence"/>
</dbReference>
<evidence type="ECO:0000313" key="3">
    <source>
        <dbReference type="Proteomes" id="UP001221898"/>
    </source>
</evidence>
<dbReference type="AlphaFoldDB" id="A0AAD7T476"/>
<comment type="caution">
    <text evidence="2">The sequence shown here is derived from an EMBL/GenBank/DDBJ whole genome shotgun (WGS) entry which is preliminary data.</text>
</comment>
<name>A0AAD7T476_9TELE</name>
<evidence type="ECO:0000313" key="2">
    <source>
        <dbReference type="EMBL" id="KAJ8414107.1"/>
    </source>
</evidence>
<gene>
    <name evidence="2" type="ORF">AAFF_G00067050</name>
</gene>
<sequence length="92" mass="9954">MPQRPHVGAGTVSMKDPPPFPPVRIRDTGTLRSEIRLSPASRTCPHLSVCSLSRHKAHHRLTDELAAALCVVVTAAERHDRGAQISRSDVSG</sequence>
<accession>A0AAD7T476</accession>
<protein>
    <submittedName>
        <fullName evidence="2">Uncharacterized protein</fullName>
    </submittedName>
</protein>
<keyword evidence="3" id="KW-1185">Reference proteome</keyword>